<evidence type="ECO:0000313" key="2">
    <source>
        <dbReference type="EMBL" id="ABK16694.1"/>
    </source>
</evidence>
<dbReference type="InterPro" id="IPR040506">
    <property type="entry name" value="RACo_linker"/>
</dbReference>
<reference evidence="2 3" key="1">
    <citation type="submission" date="2006-10" db="EMBL/GenBank/DDBJ databases">
        <title>Complete sequence of Syntrophobacter fumaroxidans MPOB.</title>
        <authorList>
            <consortium name="US DOE Joint Genome Institute"/>
            <person name="Copeland A."/>
            <person name="Lucas S."/>
            <person name="Lapidus A."/>
            <person name="Barry K."/>
            <person name="Detter J.C."/>
            <person name="Glavina del Rio T."/>
            <person name="Hammon N."/>
            <person name="Israni S."/>
            <person name="Pitluck S."/>
            <person name="Goltsman E.G."/>
            <person name="Martinez M."/>
            <person name="Schmutz J."/>
            <person name="Larimer F."/>
            <person name="Land M."/>
            <person name="Hauser L."/>
            <person name="Kyrpides N."/>
            <person name="Kim E."/>
            <person name="Boone D.R."/>
            <person name="Brockman F."/>
            <person name="Culley D."/>
            <person name="Ferry J."/>
            <person name="Gunsalus R."/>
            <person name="McInerney M.J."/>
            <person name="Morrison M."/>
            <person name="Plugge C."/>
            <person name="Rohlin L."/>
            <person name="Scholten J."/>
            <person name="Sieber J."/>
            <person name="Stams A.J.M."/>
            <person name="Worm P."/>
            <person name="Henstra A.M."/>
            <person name="Richardson P."/>
        </authorList>
    </citation>
    <scope>NUCLEOTIDE SEQUENCE [LARGE SCALE GENOMIC DNA]</scope>
    <source>
        <strain evidence="3">DSM 10017 / MPOB</strain>
    </source>
</reference>
<dbReference type="eggNOG" id="COG3894">
    <property type="taxonomic scope" value="Bacteria"/>
</dbReference>
<dbReference type="InParanoid" id="A0LGZ2"/>
<dbReference type="SUPFAM" id="SSF54292">
    <property type="entry name" value="2Fe-2S ferredoxin-like"/>
    <property type="match status" value="1"/>
</dbReference>
<dbReference type="InterPro" id="IPR042259">
    <property type="entry name" value="Raco-like_middle_sf"/>
</dbReference>
<dbReference type="AlphaFoldDB" id="A0LGZ2"/>
<dbReference type="InterPro" id="IPR043129">
    <property type="entry name" value="ATPase_NBD"/>
</dbReference>
<evidence type="ECO:0000313" key="3">
    <source>
        <dbReference type="Proteomes" id="UP000001784"/>
    </source>
</evidence>
<organism evidence="2 3">
    <name type="scientific">Syntrophobacter fumaroxidans (strain DSM 10017 / MPOB)</name>
    <dbReference type="NCBI Taxonomy" id="335543"/>
    <lineage>
        <taxon>Bacteria</taxon>
        <taxon>Pseudomonadati</taxon>
        <taxon>Thermodesulfobacteriota</taxon>
        <taxon>Syntrophobacteria</taxon>
        <taxon>Syntrophobacterales</taxon>
        <taxon>Syntrophobacteraceae</taxon>
        <taxon>Syntrophobacter</taxon>
    </lineage>
</organism>
<dbReference type="InterPro" id="IPR052911">
    <property type="entry name" value="Corrinoid_activation_enz"/>
</dbReference>
<dbReference type="Pfam" id="PF17651">
    <property type="entry name" value="Raco_middle"/>
    <property type="match status" value="1"/>
</dbReference>
<dbReference type="InterPro" id="IPR027980">
    <property type="entry name" value="RACo_C"/>
</dbReference>
<name>A0LGZ2_SYNFM</name>
<dbReference type="Gene3D" id="3.10.20.30">
    <property type="match status" value="1"/>
</dbReference>
<dbReference type="Gene3D" id="3.10.20.880">
    <property type="match status" value="1"/>
</dbReference>
<protein>
    <submittedName>
        <fullName evidence="2">Ferredoxin</fullName>
    </submittedName>
</protein>
<dbReference type="Pfam" id="PF17650">
    <property type="entry name" value="RACo_linker"/>
    <property type="match status" value="1"/>
</dbReference>
<dbReference type="KEGG" id="sfu:Sfum_0999"/>
<dbReference type="CDD" id="cd00207">
    <property type="entry name" value="fer2"/>
    <property type="match status" value="1"/>
</dbReference>
<dbReference type="eggNOG" id="COG0633">
    <property type="taxonomic scope" value="Bacteria"/>
</dbReference>
<dbReference type="Pfam" id="PF14574">
    <property type="entry name" value="RACo_C_ter"/>
    <property type="match status" value="1"/>
</dbReference>
<dbReference type="Proteomes" id="UP000001784">
    <property type="component" value="Chromosome"/>
</dbReference>
<dbReference type="Pfam" id="PF00111">
    <property type="entry name" value="Fer2"/>
    <property type="match status" value="1"/>
</dbReference>
<dbReference type="RefSeq" id="WP_011697865.1">
    <property type="nucleotide sequence ID" value="NC_008554.1"/>
</dbReference>
<proteinExistence type="predicted"/>
<evidence type="ECO:0000259" key="1">
    <source>
        <dbReference type="PROSITE" id="PS51085"/>
    </source>
</evidence>
<gene>
    <name evidence="2" type="ordered locus">Sfum_0999</name>
</gene>
<keyword evidence="3" id="KW-1185">Reference proteome</keyword>
<dbReference type="PANTHER" id="PTHR42895">
    <property type="entry name" value="IRON-SULFUR CLUSTER-BINDING PROTEIN-RELATED"/>
    <property type="match status" value="1"/>
</dbReference>
<dbReference type="GO" id="GO:0051536">
    <property type="term" value="F:iron-sulfur cluster binding"/>
    <property type="evidence" value="ECO:0007669"/>
    <property type="project" value="InterPro"/>
</dbReference>
<dbReference type="InterPro" id="IPR001041">
    <property type="entry name" value="2Fe-2S_ferredoxin-type"/>
</dbReference>
<dbReference type="InterPro" id="IPR012675">
    <property type="entry name" value="Beta-grasp_dom_sf"/>
</dbReference>
<dbReference type="PROSITE" id="PS51085">
    <property type="entry name" value="2FE2S_FER_2"/>
    <property type="match status" value="1"/>
</dbReference>
<dbReference type="HOGENOM" id="CLU_019091_0_0_7"/>
<dbReference type="EMBL" id="CP000478">
    <property type="protein sequence ID" value="ABK16694.1"/>
    <property type="molecule type" value="Genomic_DNA"/>
</dbReference>
<sequence length="650" mass="71447">MTKHRVRFLPFNRQITYPDGKSLIRAALEAGVHVNAACGGEGQCGKCRVMIEEGRVEGGCSEMLSEDELARGYRLACRSRVRSDLVVRIPVESEIDAEALTRCGPPGRTARVQQINLEDLKNQGLFIPPVEKRYIELPEPTARDNVADTSRLISALRKQHGEHRLVVRLAVIRKLPGILRESGFKVTATLARPVFERGRTHIINIEPGDTTDRNFAIAVDIGTTTVFGQLIDLITGNVLAERGDINAQVGYGEDIISRIIVAEKPGGLEKLQEAVMETINKIIRKIVKKSGVKRDEISTVTLAGNTTLTQILLKIDPTHIRRSPYVPASTIYPPVRAVDLGIELPRHTTALVYSNISSFVGGDVVAGVMGSGFYLSSELTMYMDIGTNAEIVIGNRDWLVCAACSAGPAFEGGGIQFGMLASKGAIEEFLIDPHTLEPMILTIGNVRPRGICGSGLINIVANLFETGIIDNLGKFRHDLKSDRIRQVDGVYEYVLAWKEVTQIDRDIVITETDIEHLIRAKGAIYSGCRTLLDEVGLSIDKLDRIIISGGFGSHLDIEKAMCIGLLPEIDPDKITYIGNGSLMGARICCLTNRIRKDVVDVMRKTTNFELSMTASYMDRYVAACFLPHTDIDRFPKLKERLAARSAVEGK</sequence>
<dbReference type="PANTHER" id="PTHR42895:SF2">
    <property type="entry name" value="IRON-SULFUR CLUSTER PROTEIN"/>
    <property type="match status" value="1"/>
</dbReference>
<dbReference type="STRING" id="335543.Sfum_0999"/>
<dbReference type="SUPFAM" id="SSF53067">
    <property type="entry name" value="Actin-like ATPase domain"/>
    <property type="match status" value="1"/>
</dbReference>
<dbReference type="OrthoDB" id="9810588at2"/>
<dbReference type="Gene3D" id="3.30.420.480">
    <property type="entry name" value="Domain of unknown function (DUF4445)"/>
    <property type="match status" value="1"/>
</dbReference>
<feature type="domain" description="2Fe-2S ferredoxin-type" evidence="1">
    <location>
        <begin position="4"/>
        <end position="93"/>
    </location>
</feature>
<accession>A0LGZ2</accession>
<dbReference type="InterPro" id="IPR041414">
    <property type="entry name" value="Raco-like_middle"/>
</dbReference>
<dbReference type="InterPro" id="IPR036010">
    <property type="entry name" value="2Fe-2S_ferredoxin-like_sf"/>
</dbReference>